<dbReference type="PROSITE" id="PS00061">
    <property type="entry name" value="ADH_SHORT"/>
    <property type="match status" value="1"/>
</dbReference>
<dbReference type="PRINTS" id="PR00080">
    <property type="entry name" value="SDRFAMILY"/>
</dbReference>
<dbReference type="Pfam" id="PF13561">
    <property type="entry name" value="adh_short_C2"/>
    <property type="match status" value="1"/>
</dbReference>
<organism evidence="3 4">
    <name type="scientific">Plastoroseomonas hellenica</name>
    <dbReference type="NCBI Taxonomy" id="2687306"/>
    <lineage>
        <taxon>Bacteria</taxon>
        <taxon>Pseudomonadati</taxon>
        <taxon>Pseudomonadota</taxon>
        <taxon>Alphaproteobacteria</taxon>
        <taxon>Acetobacterales</taxon>
        <taxon>Acetobacteraceae</taxon>
        <taxon>Plastoroseomonas</taxon>
    </lineage>
</organism>
<protein>
    <submittedName>
        <fullName evidence="3">SDR family oxidoreductase</fullName>
    </submittedName>
</protein>
<accession>A0ABS5F0X1</accession>
<evidence type="ECO:0000256" key="2">
    <source>
        <dbReference type="ARBA" id="ARBA00023002"/>
    </source>
</evidence>
<proteinExistence type="inferred from homology"/>
<dbReference type="InterPro" id="IPR036291">
    <property type="entry name" value="NAD(P)-bd_dom_sf"/>
</dbReference>
<dbReference type="EMBL" id="JAAGBB010000021">
    <property type="protein sequence ID" value="MBR0666192.1"/>
    <property type="molecule type" value="Genomic_DNA"/>
</dbReference>
<gene>
    <name evidence="3" type="ORF">GXW71_17660</name>
</gene>
<evidence type="ECO:0000313" key="4">
    <source>
        <dbReference type="Proteomes" id="UP001196870"/>
    </source>
</evidence>
<dbReference type="InterPro" id="IPR020904">
    <property type="entry name" value="Sc_DH/Rdtase_CS"/>
</dbReference>
<dbReference type="InterPro" id="IPR002347">
    <property type="entry name" value="SDR_fam"/>
</dbReference>
<dbReference type="PANTHER" id="PTHR43639">
    <property type="entry name" value="OXIDOREDUCTASE, SHORT-CHAIN DEHYDROGENASE/REDUCTASE FAMILY (AFU_ORTHOLOGUE AFUA_5G02870)"/>
    <property type="match status" value="1"/>
</dbReference>
<dbReference type="PANTHER" id="PTHR43639:SF1">
    <property type="entry name" value="SHORT-CHAIN DEHYDROGENASE_REDUCTASE FAMILY PROTEIN"/>
    <property type="match status" value="1"/>
</dbReference>
<sequence length="252" mass="26086">MSGTAARRVALVTGATEGLGQAVAFDLAQHGYDIAVTELSPSPLAATIAGIEAASARGLAVALDLREEPSIAAALEATEAALGPIDLLVNNAAFTLNRPATDFAWGEWDAVMNVNLKGTYFLTTHYARRCFAAGRQGAVVMMASTHGLTGLAGRSVYGIAKGGIVQMTRMLAIEWAEQGLRVNAVAPSTIITPSRAAMLADPARRDGMLARIPQRRFPLPEEVAAAVRYLGSAEAASVTGQILAVDGGLTAA</sequence>
<dbReference type="PRINTS" id="PR00081">
    <property type="entry name" value="GDHRDH"/>
</dbReference>
<keyword evidence="2" id="KW-0560">Oxidoreductase</keyword>
<evidence type="ECO:0000313" key="3">
    <source>
        <dbReference type="EMBL" id="MBR0666192.1"/>
    </source>
</evidence>
<comment type="caution">
    <text evidence="3">The sequence shown here is derived from an EMBL/GenBank/DDBJ whole genome shotgun (WGS) entry which is preliminary data.</text>
</comment>
<evidence type="ECO:0000256" key="1">
    <source>
        <dbReference type="ARBA" id="ARBA00006484"/>
    </source>
</evidence>
<name>A0ABS5F0X1_9PROT</name>
<dbReference type="Proteomes" id="UP001196870">
    <property type="component" value="Unassembled WGS sequence"/>
</dbReference>
<dbReference type="Gene3D" id="3.40.50.720">
    <property type="entry name" value="NAD(P)-binding Rossmann-like Domain"/>
    <property type="match status" value="1"/>
</dbReference>
<dbReference type="SUPFAM" id="SSF51735">
    <property type="entry name" value="NAD(P)-binding Rossmann-fold domains"/>
    <property type="match status" value="1"/>
</dbReference>
<keyword evidence="4" id="KW-1185">Reference proteome</keyword>
<comment type="similarity">
    <text evidence="1">Belongs to the short-chain dehydrogenases/reductases (SDR) family.</text>
</comment>
<dbReference type="RefSeq" id="WP_211853868.1">
    <property type="nucleotide sequence ID" value="NZ_JAAGBB010000021.1"/>
</dbReference>
<reference evidence="4" key="1">
    <citation type="journal article" date="2021" name="Syst. Appl. Microbiol.">
        <title>Roseomonas hellenica sp. nov., isolated from roots of wild-growing Alkanna tinctoria.</title>
        <authorList>
            <person name="Rat A."/>
            <person name="Naranjo H.D."/>
            <person name="Lebbe L."/>
            <person name="Cnockaert M."/>
            <person name="Krigas N."/>
            <person name="Grigoriadou K."/>
            <person name="Maloupa E."/>
            <person name="Willems A."/>
        </authorList>
    </citation>
    <scope>NUCLEOTIDE SEQUENCE [LARGE SCALE GENOMIC DNA]</scope>
    <source>
        <strain evidence="4">LMG 31523</strain>
    </source>
</reference>